<keyword evidence="7" id="KW-1185">Reference proteome</keyword>
<keyword evidence="4 5" id="KW-0234">DNA repair</keyword>
<evidence type="ECO:0000256" key="2">
    <source>
        <dbReference type="ARBA" id="ARBA00022763"/>
    </source>
</evidence>
<dbReference type="EMBL" id="JBEVYD010000011">
    <property type="protein sequence ID" value="KAL3229574.1"/>
    <property type="molecule type" value="Genomic_DNA"/>
</dbReference>
<comment type="subcellular location">
    <subcellularLocation>
        <location evidence="5">Nucleus</location>
    </subcellularLocation>
</comment>
<comment type="similarity">
    <text evidence="1 5">Belongs to the RAD52 family.</text>
</comment>
<comment type="subunit">
    <text evidence="5">Interacts with RAD51 and RAD52.</text>
</comment>
<dbReference type="InterPro" id="IPR016810">
    <property type="entry name" value="Rad59"/>
</dbReference>
<keyword evidence="2 5" id="KW-0227">DNA damage</keyword>
<evidence type="ECO:0000256" key="5">
    <source>
        <dbReference type="PIRNR" id="PIRNR022936"/>
    </source>
</evidence>
<evidence type="ECO:0000256" key="1">
    <source>
        <dbReference type="ARBA" id="ARBA00006638"/>
    </source>
</evidence>
<name>A0ABR4NNK2_9SACH</name>
<dbReference type="InterPro" id="IPR042525">
    <property type="entry name" value="Rad52_Rad59_Rad22_sf"/>
</dbReference>
<organism evidence="6 7">
    <name type="scientific">Nakaseomyces bracarensis</name>
    <dbReference type="NCBI Taxonomy" id="273131"/>
    <lineage>
        <taxon>Eukaryota</taxon>
        <taxon>Fungi</taxon>
        <taxon>Dikarya</taxon>
        <taxon>Ascomycota</taxon>
        <taxon>Saccharomycotina</taxon>
        <taxon>Saccharomycetes</taxon>
        <taxon>Saccharomycetales</taxon>
        <taxon>Saccharomycetaceae</taxon>
        <taxon>Nakaseomyces</taxon>
    </lineage>
</organism>
<sequence>MGSNYHNGDVSYNNTIYTAESGVHLSELSLGEDWEGRPASDWSVQRIGVLQSKIERYTYQIYHSSRYGKHNLSKLIPRHILVQYANESFGFDGWRTDIEFIEIRDGFPISTSSVNITNDMKEDEQLNHDNNEMVTVIAEASVKVTLKDGTNTRMPGFSRATTKSKAESFNKAKKEAVNDALKKALLSFEKIIIEHDIKVENNFYVDGLYGSKVQ</sequence>
<dbReference type="SUPFAM" id="SSF54768">
    <property type="entry name" value="dsRNA-binding domain-like"/>
    <property type="match status" value="1"/>
</dbReference>
<evidence type="ECO:0000256" key="4">
    <source>
        <dbReference type="ARBA" id="ARBA00023204"/>
    </source>
</evidence>
<keyword evidence="5" id="KW-0539">Nucleus</keyword>
<dbReference type="PANTHER" id="PTHR12132">
    <property type="entry name" value="DNA REPAIR AND RECOMBINATION PROTEIN RAD52, RAD59"/>
    <property type="match status" value="1"/>
</dbReference>
<comment type="caution">
    <text evidence="6">The sequence shown here is derived from an EMBL/GenBank/DDBJ whole genome shotgun (WGS) entry which is preliminary data.</text>
</comment>
<dbReference type="PIRSF" id="PIRSF022936">
    <property type="entry name" value="RAD59_fungi"/>
    <property type="match status" value="1"/>
</dbReference>
<proteinExistence type="inferred from homology"/>
<dbReference type="Gene3D" id="3.30.390.80">
    <property type="entry name" value="DNA repair protein Rad52/59/22"/>
    <property type="match status" value="1"/>
</dbReference>
<dbReference type="InterPro" id="IPR007232">
    <property type="entry name" value="Rad52_Rad59_Rad22"/>
</dbReference>
<dbReference type="InterPro" id="IPR041247">
    <property type="entry name" value="Rad52_fam"/>
</dbReference>
<comment type="function">
    <text evidence="5">Involved in the repair of double-strand breaks in DNA during vegetative growth via recombination and single-strand annealing. Anneals complementary single-stranded DNA.</text>
</comment>
<dbReference type="PANTHER" id="PTHR12132:SF2">
    <property type="entry name" value="DNA REPAIR PROTEIN RAD59"/>
    <property type="match status" value="1"/>
</dbReference>
<evidence type="ECO:0000313" key="7">
    <source>
        <dbReference type="Proteomes" id="UP001623330"/>
    </source>
</evidence>
<accession>A0ABR4NNK2</accession>
<evidence type="ECO:0000256" key="3">
    <source>
        <dbReference type="ARBA" id="ARBA00023172"/>
    </source>
</evidence>
<reference evidence="6 7" key="1">
    <citation type="submission" date="2024-05" db="EMBL/GenBank/DDBJ databases">
        <title>Long read based assembly of the Candida bracarensis genome reveals expanded adhesin content.</title>
        <authorList>
            <person name="Marcet-Houben M."/>
            <person name="Ksiezopolska E."/>
            <person name="Gabaldon T."/>
        </authorList>
    </citation>
    <scope>NUCLEOTIDE SEQUENCE [LARGE SCALE GENOMIC DNA]</scope>
    <source>
        <strain evidence="6 7">CBM6</strain>
    </source>
</reference>
<gene>
    <name evidence="6" type="ORF">RNJ44_01710</name>
</gene>
<evidence type="ECO:0000313" key="6">
    <source>
        <dbReference type="EMBL" id="KAL3229574.1"/>
    </source>
</evidence>
<dbReference type="Proteomes" id="UP001623330">
    <property type="component" value="Unassembled WGS sequence"/>
</dbReference>
<dbReference type="Pfam" id="PF04098">
    <property type="entry name" value="Rad52_Rad22"/>
    <property type="match status" value="1"/>
</dbReference>
<keyword evidence="3 5" id="KW-0233">DNA recombination</keyword>
<protein>
    <recommendedName>
        <fullName evidence="5">DNA repair protein RAD59</fullName>
    </recommendedName>
</protein>